<dbReference type="AlphaFoldDB" id="A0A096AXK6"/>
<evidence type="ECO:0000313" key="1">
    <source>
        <dbReference type="EMBL" id="KGF51565.1"/>
    </source>
</evidence>
<dbReference type="RefSeq" id="WP_036855970.1">
    <property type="nucleotide sequence ID" value="NZ_JRNU01000034.1"/>
</dbReference>
<gene>
    <name evidence="1" type="ORF">HMPREF9302_06890</name>
</gene>
<name>A0A096AXK6_9BACT</name>
<dbReference type="Proteomes" id="UP000029614">
    <property type="component" value="Unassembled WGS sequence"/>
</dbReference>
<organism evidence="1 2">
    <name type="scientific">Prevotella amnii DNF00058</name>
    <dbReference type="NCBI Taxonomy" id="1401066"/>
    <lineage>
        <taxon>Bacteria</taxon>
        <taxon>Pseudomonadati</taxon>
        <taxon>Bacteroidota</taxon>
        <taxon>Bacteroidia</taxon>
        <taxon>Bacteroidales</taxon>
        <taxon>Prevotellaceae</taxon>
        <taxon>Prevotella</taxon>
    </lineage>
</organism>
<proteinExistence type="predicted"/>
<comment type="caution">
    <text evidence="1">The sequence shown here is derived from an EMBL/GenBank/DDBJ whole genome shotgun (WGS) entry which is preliminary data.</text>
</comment>
<evidence type="ECO:0000313" key="2">
    <source>
        <dbReference type="Proteomes" id="UP000029614"/>
    </source>
</evidence>
<reference evidence="1 2" key="1">
    <citation type="submission" date="2014-07" db="EMBL/GenBank/DDBJ databases">
        <authorList>
            <person name="McCorrison J."/>
            <person name="Sanka R."/>
            <person name="Torralba M."/>
            <person name="Gillis M."/>
            <person name="Haft D.H."/>
            <person name="Methe B."/>
            <person name="Sutton G."/>
            <person name="Nelson K.E."/>
        </authorList>
    </citation>
    <scope>NUCLEOTIDE SEQUENCE [LARGE SCALE GENOMIC DNA]</scope>
    <source>
        <strain evidence="1 2">DNF00058</strain>
    </source>
</reference>
<accession>A0A096AXK6</accession>
<dbReference type="EMBL" id="JRNU01000034">
    <property type="protein sequence ID" value="KGF51565.1"/>
    <property type="molecule type" value="Genomic_DNA"/>
</dbReference>
<sequence length="69" mass="7798">MHDNDFTEMEIAMAYGGDYNVGGCRVDGDVKKALNERQRMSKAARLAVAFADALIQELNYRKDLDNENQ</sequence>
<protein>
    <submittedName>
        <fullName evidence="1">Uncharacterized protein</fullName>
    </submittedName>
</protein>
<keyword evidence="2" id="KW-1185">Reference proteome</keyword>